<dbReference type="GO" id="GO:0032589">
    <property type="term" value="C:neuron projection membrane"/>
    <property type="evidence" value="ECO:0007669"/>
    <property type="project" value="TreeGrafter"/>
</dbReference>
<dbReference type="FunFam" id="2.60.40.10:FF:000129">
    <property type="entry name" value="CLUMA_CG018772, isoform A"/>
    <property type="match status" value="1"/>
</dbReference>
<dbReference type="PANTHER" id="PTHR23279:SF6">
    <property type="entry name" value="DEFECTIVE PROBOSCIS EXTENSION RESPONSE 7, ISOFORM F"/>
    <property type="match status" value="1"/>
</dbReference>
<dbReference type="InterPro" id="IPR003598">
    <property type="entry name" value="Ig_sub2"/>
</dbReference>
<dbReference type="OrthoDB" id="190835at2759"/>
<dbReference type="PANTHER" id="PTHR23279">
    <property type="entry name" value="DEFECTIVE PROBOSCIS EXTENSION RESPONSE DPR -RELATED"/>
    <property type="match status" value="1"/>
</dbReference>
<name>A0A8I6SM19_CIMLE</name>
<dbReference type="AlphaFoldDB" id="A0A8I6SM19"/>
<evidence type="ECO:0000256" key="1">
    <source>
        <dbReference type="SAM" id="SignalP"/>
    </source>
</evidence>
<dbReference type="InterPro" id="IPR036179">
    <property type="entry name" value="Ig-like_dom_sf"/>
</dbReference>
<evidence type="ECO:0000313" key="4">
    <source>
        <dbReference type="Proteomes" id="UP000494040"/>
    </source>
</evidence>
<evidence type="ECO:0000313" key="3">
    <source>
        <dbReference type="EnsemblMetazoa" id="XP_024081371.1"/>
    </source>
</evidence>
<keyword evidence="1" id="KW-0732">Signal</keyword>
<dbReference type="CDD" id="cd00099">
    <property type="entry name" value="IgV"/>
    <property type="match status" value="1"/>
</dbReference>
<organism evidence="3 4">
    <name type="scientific">Cimex lectularius</name>
    <name type="common">Bed bug</name>
    <name type="synonym">Acanthia lectularia</name>
    <dbReference type="NCBI Taxonomy" id="79782"/>
    <lineage>
        <taxon>Eukaryota</taxon>
        <taxon>Metazoa</taxon>
        <taxon>Ecdysozoa</taxon>
        <taxon>Arthropoda</taxon>
        <taxon>Hexapoda</taxon>
        <taxon>Insecta</taxon>
        <taxon>Pterygota</taxon>
        <taxon>Neoptera</taxon>
        <taxon>Paraneoptera</taxon>
        <taxon>Hemiptera</taxon>
        <taxon>Heteroptera</taxon>
        <taxon>Panheteroptera</taxon>
        <taxon>Cimicomorpha</taxon>
        <taxon>Cimicidae</taxon>
        <taxon>Cimex</taxon>
    </lineage>
</organism>
<dbReference type="InterPro" id="IPR003599">
    <property type="entry name" value="Ig_sub"/>
</dbReference>
<dbReference type="InterPro" id="IPR013783">
    <property type="entry name" value="Ig-like_fold"/>
</dbReference>
<dbReference type="InterPro" id="IPR013106">
    <property type="entry name" value="Ig_V-set"/>
</dbReference>
<dbReference type="InterPro" id="IPR007110">
    <property type="entry name" value="Ig-like_dom"/>
</dbReference>
<feature type="domain" description="Ig-like" evidence="2">
    <location>
        <begin position="75"/>
        <end position="176"/>
    </location>
</feature>
<protein>
    <recommendedName>
        <fullName evidence="2">Ig-like domain-containing protein</fullName>
    </recommendedName>
</protein>
<evidence type="ECO:0000259" key="2">
    <source>
        <dbReference type="PROSITE" id="PS50835"/>
    </source>
</evidence>
<reference evidence="3" key="1">
    <citation type="submission" date="2022-01" db="UniProtKB">
        <authorList>
            <consortium name="EnsemblMetazoa"/>
        </authorList>
    </citation>
    <scope>IDENTIFICATION</scope>
</reference>
<dbReference type="Proteomes" id="UP000494040">
    <property type="component" value="Unassembled WGS sequence"/>
</dbReference>
<dbReference type="SMART" id="SM00408">
    <property type="entry name" value="IGc2"/>
    <property type="match status" value="1"/>
</dbReference>
<dbReference type="EnsemblMetazoa" id="XM_024225603.1">
    <property type="protein sequence ID" value="XP_024081371.1"/>
    <property type="gene ID" value="LOC112126474"/>
</dbReference>
<dbReference type="Gene3D" id="2.60.40.10">
    <property type="entry name" value="Immunoglobulins"/>
    <property type="match status" value="1"/>
</dbReference>
<dbReference type="SMART" id="SM00409">
    <property type="entry name" value="IG"/>
    <property type="match status" value="1"/>
</dbReference>
<accession>A0A8I6SM19</accession>
<sequence length="197" mass="21710">MGTIGWLIMSALLATVLSASTLFCQASSAPPPTVSGVTEPAEIVDVGDARGGLRTLGGNPRGFRDSKPPSPVHRPFFDDISPRNVTAVVGQSAILHCRVKYVGDRTVSWMRKRDLHILTSNIFTYTGDARFSVIHTDPSDDWNLRIEYVQKKDAGIYECQVNTEPKINMAIQLNVEGEHIAEPLLCPVEYVRILYPS</sequence>
<dbReference type="PROSITE" id="PS50835">
    <property type="entry name" value="IG_LIKE"/>
    <property type="match status" value="1"/>
</dbReference>
<feature type="chain" id="PRO_5035147034" description="Ig-like domain-containing protein" evidence="1">
    <location>
        <begin position="19"/>
        <end position="197"/>
    </location>
</feature>
<feature type="signal peptide" evidence="1">
    <location>
        <begin position="1"/>
        <end position="18"/>
    </location>
</feature>
<dbReference type="Pfam" id="PF07686">
    <property type="entry name" value="V-set"/>
    <property type="match status" value="1"/>
</dbReference>
<dbReference type="InterPro" id="IPR037448">
    <property type="entry name" value="Zig-8"/>
</dbReference>
<dbReference type="RefSeq" id="XP_024081371.1">
    <property type="nucleotide sequence ID" value="XM_024225603.1"/>
</dbReference>
<dbReference type="SUPFAM" id="SSF48726">
    <property type="entry name" value="Immunoglobulin"/>
    <property type="match status" value="1"/>
</dbReference>
<dbReference type="GO" id="GO:0050808">
    <property type="term" value="P:synapse organization"/>
    <property type="evidence" value="ECO:0007669"/>
    <property type="project" value="TreeGrafter"/>
</dbReference>
<keyword evidence="4" id="KW-1185">Reference proteome</keyword>
<dbReference type="GeneID" id="112126474"/>
<proteinExistence type="predicted"/>
<dbReference type="KEGG" id="clec:112126474"/>